<dbReference type="EMBL" id="BGPR01048869">
    <property type="protein sequence ID" value="GBO25887.1"/>
    <property type="molecule type" value="Genomic_DNA"/>
</dbReference>
<accession>A0A4Y2VBZ1</accession>
<evidence type="ECO:0000313" key="5">
    <source>
        <dbReference type="EMBL" id="GBO25887.1"/>
    </source>
</evidence>
<dbReference type="Proteomes" id="UP000499080">
    <property type="component" value="Unassembled WGS sequence"/>
</dbReference>
<sequence>MLVLSPLVLTGLAPFLGRPGQSGYFYATPTGERLATTDDLACNRPHTRRICSEIGFRAWNPPALKPRPLPPGHRGLPKLVGSK</sequence>
<evidence type="ECO:0000313" key="4">
    <source>
        <dbReference type="EMBL" id="GBO22793.1"/>
    </source>
</evidence>
<feature type="chain" id="PRO_5036362201" evidence="2">
    <location>
        <begin position="18"/>
        <end position="83"/>
    </location>
</feature>
<proteinExistence type="predicted"/>
<dbReference type="EMBL" id="BGPR01048872">
    <property type="protein sequence ID" value="GBO25888.1"/>
    <property type="molecule type" value="Genomic_DNA"/>
</dbReference>
<name>A0A4Y2VBZ1_ARAVE</name>
<dbReference type="EMBL" id="BGPR01045854">
    <property type="protein sequence ID" value="GBO22791.1"/>
    <property type="molecule type" value="Genomic_DNA"/>
</dbReference>
<comment type="caution">
    <text evidence="4">The sequence shown here is derived from an EMBL/GenBank/DDBJ whole genome shotgun (WGS) entry which is preliminary data.</text>
</comment>
<evidence type="ECO:0000256" key="1">
    <source>
        <dbReference type="SAM" id="MobiDB-lite"/>
    </source>
</evidence>
<feature type="region of interest" description="Disordered" evidence="1">
    <location>
        <begin position="63"/>
        <end position="83"/>
    </location>
</feature>
<evidence type="ECO:0000313" key="3">
    <source>
        <dbReference type="EMBL" id="GBO22791.1"/>
    </source>
</evidence>
<dbReference type="AlphaFoldDB" id="A0A4Y2VBZ1"/>
<protein>
    <submittedName>
        <fullName evidence="4">Uncharacterized protein</fullName>
    </submittedName>
</protein>
<feature type="signal peptide" evidence="2">
    <location>
        <begin position="1"/>
        <end position="17"/>
    </location>
</feature>
<evidence type="ECO:0000256" key="2">
    <source>
        <dbReference type="SAM" id="SignalP"/>
    </source>
</evidence>
<evidence type="ECO:0000313" key="7">
    <source>
        <dbReference type="Proteomes" id="UP000499080"/>
    </source>
</evidence>
<reference evidence="4 7" key="1">
    <citation type="journal article" date="2019" name="Sci. Rep.">
        <title>Orb-weaving spider Araneus ventricosus genome elucidates the spidroin gene catalogue.</title>
        <authorList>
            <person name="Kono N."/>
            <person name="Nakamura H."/>
            <person name="Ohtoshi R."/>
            <person name="Moran D.A.P."/>
            <person name="Shinohara A."/>
            <person name="Yoshida Y."/>
            <person name="Fujiwara M."/>
            <person name="Mori M."/>
            <person name="Tomita M."/>
            <person name="Arakawa K."/>
        </authorList>
    </citation>
    <scope>NUCLEOTIDE SEQUENCE [LARGE SCALE GENOMIC DNA]</scope>
</reference>
<feature type="compositionally biased region" description="Low complexity" evidence="1">
    <location>
        <begin position="72"/>
        <end position="83"/>
    </location>
</feature>
<organism evidence="4 7">
    <name type="scientific">Araneus ventricosus</name>
    <name type="common">Orbweaver spider</name>
    <name type="synonym">Epeira ventricosa</name>
    <dbReference type="NCBI Taxonomy" id="182803"/>
    <lineage>
        <taxon>Eukaryota</taxon>
        <taxon>Metazoa</taxon>
        <taxon>Ecdysozoa</taxon>
        <taxon>Arthropoda</taxon>
        <taxon>Chelicerata</taxon>
        <taxon>Arachnida</taxon>
        <taxon>Araneae</taxon>
        <taxon>Araneomorphae</taxon>
        <taxon>Entelegynae</taxon>
        <taxon>Araneoidea</taxon>
        <taxon>Araneidae</taxon>
        <taxon>Araneus</taxon>
    </lineage>
</organism>
<dbReference type="EMBL" id="BGPR01045858">
    <property type="protein sequence ID" value="GBO22793.1"/>
    <property type="molecule type" value="Genomic_DNA"/>
</dbReference>
<gene>
    <name evidence="5" type="ORF">AVEN_12913_1</name>
    <name evidence="4" type="ORF">AVEN_146349_1</name>
    <name evidence="6" type="ORF">AVEN_179082_1</name>
    <name evidence="3" type="ORF">AVEN_5352_1</name>
</gene>
<keyword evidence="7" id="KW-1185">Reference proteome</keyword>
<keyword evidence="2" id="KW-0732">Signal</keyword>
<evidence type="ECO:0000313" key="6">
    <source>
        <dbReference type="EMBL" id="GBO25888.1"/>
    </source>
</evidence>